<dbReference type="Pfam" id="PF00400">
    <property type="entry name" value="WD40"/>
    <property type="match status" value="2"/>
</dbReference>
<name>A0AA35X2P5_GEOBA</name>
<dbReference type="Proteomes" id="UP001174909">
    <property type="component" value="Unassembled WGS sequence"/>
</dbReference>
<evidence type="ECO:0000256" key="3">
    <source>
        <dbReference type="ARBA" id="ARBA00022737"/>
    </source>
</evidence>
<keyword evidence="7" id="KW-1185">Reference proteome</keyword>
<protein>
    <submittedName>
        <fullName evidence="6">Retinoblastoma-binding protein 5</fullName>
    </submittedName>
</protein>
<gene>
    <name evidence="6" type="ORF">GBAR_LOCUS23925</name>
</gene>
<dbReference type="EMBL" id="CASHTH010003303">
    <property type="protein sequence ID" value="CAI8043118.1"/>
    <property type="molecule type" value="Genomic_DNA"/>
</dbReference>
<comment type="caution">
    <text evidence="6">The sequence shown here is derived from an EMBL/GenBank/DDBJ whole genome shotgun (WGS) entry which is preliminary data.</text>
</comment>
<proteinExistence type="predicted"/>
<dbReference type="InterPro" id="IPR019775">
    <property type="entry name" value="WD40_repeat_CS"/>
</dbReference>
<dbReference type="PROSITE" id="PS50082">
    <property type="entry name" value="WD_REPEATS_2"/>
    <property type="match status" value="2"/>
</dbReference>
<dbReference type="Gene3D" id="2.130.10.10">
    <property type="entry name" value="YVTN repeat-like/Quinoprotein amine dehydrogenase"/>
    <property type="match status" value="1"/>
</dbReference>
<reference evidence="6" key="1">
    <citation type="submission" date="2023-03" db="EMBL/GenBank/DDBJ databases">
        <authorList>
            <person name="Steffen K."/>
            <person name="Cardenas P."/>
        </authorList>
    </citation>
    <scope>NUCLEOTIDE SEQUENCE</scope>
</reference>
<evidence type="ECO:0000256" key="4">
    <source>
        <dbReference type="ARBA" id="ARBA00023242"/>
    </source>
</evidence>
<dbReference type="InterPro" id="IPR015943">
    <property type="entry name" value="WD40/YVTN_repeat-like_dom_sf"/>
</dbReference>
<evidence type="ECO:0000256" key="1">
    <source>
        <dbReference type="ARBA" id="ARBA00004123"/>
    </source>
</evidence>
<evidence type="ECO:0000256" key="5">
    <source>
        <dbReference type="PROSITE-ProRule" id="PRU00221"/>
    </source>
</evidence>
<dbReference type="PANTHER" id="PTHR44040">
    <property type="entry name" value="RETINOBLASTOMA-BINDING PROTEIN 5"/>
    <property type="match status" value="1"/>
</dbReference>
<evidence type="ECO:0000256" key="2">
    <source>
        <dbReference type="ARBA" id="ARBA00022574"/>
    </source>
</evidence>
<dbReference type="InterPro" id="IPR036322">
    <property type="entry name" value="WD40_repeat_dom_sf"/>
</dbReference>
<dbReference type="SUPFAM" id="SSF50978">
    <property type="entry name" value="WD40 repeat-like"/>
    <property type="match status" value="1"/>
</dbReference>
<organism evidence="6 7">
    <name type="scientific">Geodia barretti</name>
    <name type="common">Barrett's horny sponge</name>
    <dbReference type="NCBI Taxonomy" id="519541"/>
    <lineage>
        <taxon>Eukaryota</taxon>
        <taxon>Metazoa</taxon>
        <taxon>Porifera</taxon>
        <taxon>Demospongiae</taxon>
        <taxon>Heteroscleromorpha</taxon>
        <taxon>Tetractinellida</taxon>
        <taxon>Astrophorina</taxon>
        <taxon>Geodiidae</taxon>
        <taxon>Geodia</taxon>
    </lineage>
</organism>
<dbReference type="PANTHER" id="PTHR44040:SF1">
    <property type="entry name" value="RETINOBLASTOMA-BINDING PROTEIN 5"/>
    <property type="match status" value="1"/>
</dbReference>
<dbReference type="AlphaFoldDB" id="A0AA35X2P5"/>
<keyword evidence="4" id="KW-0539">Nucleus</keyword>
<feature type="repeat" description="WD" evidence="5">
    <location>
        <begin position="62"/>
        <end position="103"/>
    </location>
</feature>
<dbReference type="GO" id="GO:0048188">
    <property type="term" value="C:Set1C/COMPASS complex"/>
    <property type="evidence" value="ECO:0007669"/>
    <property type="project" value="InterPro"/>
</dbReference>
<dbReference type="InterPro" id="IPR001680">
    <property type="entry name" value="WD40_rpt"/>
</dbReference>
<dbReference type="PROSITE" id="PS00678">
    <property type="entry name" value="WD_REPEATS_1"/>
    <property type="match status" value="1"/>
</dbReference>
<comment type="subcellular location">
    <subcellularLocation>
        <location evidence="1">Nucleus</location>
    </subcellularLocation>
</comment>
<evidence type="ECO:0000313" key="6">
    <source>
        <dbReference type="EMBL" id="CAI8043118.1"/>
    </source>
</evidence>
<sequence length="218" mass="24443">MNLELLQTVDQSYPEHNDGILDSGSEALTCAFNRRGTLLAVGCNDGRIAIWDFMTRSIARMCNSHIHPITSLSWSRSGRKLLSSSTDWNVMLWDVATGDMDLRLRFPSPILHTQFHPRDKSVFLVCPMKNVPLVVRRTGEEYTHTPLPTDGESEINIVASFDRRGERIVTGSSKGKILIIDSCTLDVLKSFKVYSGASTATAIKSIEFARRGRCLYYI</sequence>
<feature type="repeat" description="WD" evidence="5">
    <location>
        <begin position="31"/>
        <end position="61"/>
    </location>
</feature>
<dbReference type="SMART" id="SM00320">
    <property type="entry name" value="WD40"/>
    <property type="match status" value="3"/>
</dbReference>
<keyword evidence="2 5" id="KW-0853">WD repeat</keyword>
<evidence type="ECO:0000313" key="7">
    <source>
        <dbReference type="Proteomes" id="UP001174909"/>
    </source>
</evidence>
<keyword evidence="3" id="KW-0677">Repeat</keyword>
<dbReference type="InterPro" id="IPR037850">
    <property type="entry name" value="RBBP5/Swd1"/>
</dbReference>
<dbReference type="PROSITE" id="PS50294">
    <property type="entry name" value="WD_REPEATS_REGION"/>
    <property type="match status" value="1"/>
</dbReference>
<accession>A0AA35X2P5</accession>